<sequence>MPGRRAGTSAHPPYRDAYVCAVSYMRLTPSWVRATAGAREAIGGTAVWGALVSAQAVIAGSATAQARTAGSATGALTSQCPAVVSAVRPAITCCPFAAPP</sequence>
<accession>A0ABQ3WT67</accession>
<proteinExistence type="predicted"/>
<name>A0ABQ3WT67_9ACTN</name>
<protein>
    <submittedName>
        <fullName evidence="1">Uncharacterized protein</fullName>
    </submittedName>
</protein>
<comment type="caution">
    <text evidence="1">The sequence shown here is derived from an EMBL/GenBank/DDBJ whole genome shotgun (WGS) entry which is preliminary data.</text>
</comment>
<reference evidence="1" key="1">
    <citation type="submission" date="2021-01" db="EMBL/GenBank/DDBJ databases">
        <title>Whole genome shotgun sequence of Actinoplanes capillaceus NBRC 16408.</title>
        <authorList>
            <person name="Komaki H."/>
            <person name="Tamura T."/>
        </authorList>
    </citation>
    <scope>NUCLEOTIDE SEQUENCE [LARGE SCALE GENOMIC DNA]</scope>
    <source>
        <strain evidence="1">NBRC 16408</strain>
    </source>
</reference>
<gene>
    <name evidence="1" type="ORF">Aca07nite_67610</name>
</gene>
<organism evidence="1">
    <name type="scientific">Actinoplanes campanulatus</name>
    <dbReference type="NCBI Taxonomy" id="113559"/>
    <lineage>
        <taxon>Bacteria</taxon>
        <taxon>Bacillati</taxon>
        <taxon>Actinomycetota</taxon>
        <taxon>Actinomycetes</taxon>
        <taxon>Micromonosporales</taxon>
        <taxon>Micromonosporaceae</taxon>
        <taxon>Actinoplanes</taxon>
    </lineage>
</organism>
<evidence type="ECO:0000313" key="1">
    <source>
        <dbReference type="EMBL" id="GID49486.1"/>
    </source>
</evidence>
<dbReference type="EMBL" id="BOMF01000128">
    <property type="protein sequence ID" value="GID49486.1"/>
    <property type="molecule type" value="Genomic_DNA"/>
</dbReference>